<dbReference type="InterPro" id="IPR000601">
    <property type="entry name" value="PKD_dom"/>
</dbReference>
<keyword evidence="2" id="KW-0732">Signal</keyword>
<feature type="chain" id="PRO_5035154290" evidence="2">
    <location>
        <begin position="31"/>
        <end position="515"/>
    </location>
</feature>
<dbReference type="InterPro" id="IPR035986">
    <property type="entry name" value="PKD_dom_sf"/>
</dbReference>
<gene>
    <name evidence="4" type="ORF">IQ249_00580</name>
</gene>
<comment type="caution">
    <text evidence="4">The sequence shown here is derived from an EMBL/GenBank/DDBJ whole genome shotgun (WGS) entry which is preliminary data.</text>
</comment>
<accession>A0A8J7DL81</accession>
<evidence type="ECO:0000259" key="3">
    <source>
        <dbReference type="Pfam" id="PF18911"/>
    </source>
</evidence>
<dbReference type="SUPFAM" id="SSF49299">
    <property type="entry name" value="PKD domain"/>
    <property type="match status" value="1"/>
</dbReference>
<name>A0A8J7DL81_9CYAN</name>
<feature type="region of interest" description="Disordered" evidence="1">
    <location>
        <begin position="185"/>
        <end position="211"/>
    </location>
</feature>
<dbReference type="Proteomes" id="UP000654482">
    <property type="component" value="Unassembled WGS sequence"/>
</dbReference>
<organism evidence="4 5">
    <name type="scientific">Lusitaniella coriacea LEGE 07157</name>
    <dbReference type="NCBI Taxonomy" id="945747"/>
    <lineage>
        <taxon>Bacteria</taxon>
        <taxon>Bacillati</taxon>
        <taxon>Cyanobacteriota</taxon>
        <taxon>Cyanophyceae</taxon>
        <taxon>Spirulinales</taxon>
        <taxon>Lusitaniellaceae</taxon>
        <taxon>Lusitaniella</taxon>
    </lineage>
</organism>
<evidence type="ECO:0000313" key="5">
    <source>
        <dbReference type="Proteomes" id="UP000654482"/>
    </source>
</evidence>
<feature type="signal peptide" evidence="2">
    <location>
        <begin position="1"/>
        <end position="30"/>
    </location>
</feature>
<dbReference type="Gene3D" id="2.60.40.10">
    <property type="entry name" value="Immunoglobulins"/>
    <property type="match status" value="1"/>
</dbReference>
<sequence>MKDFWKKTPTHFLSVTTLTLFATLTAPAQATTLTGFETDGGDMGGMQITVNLFDGTSQSAIWNATGGSSGGAFGSGWALTQSGNTFGSFDNPWNFSYSGGSSVAALIIDAIPGNTVFDIFPDVRGPRQTPGSADGWAFETDFGLGPSRHNYDVPIDISNGDLFGRLSLFWDGGFRGNMGFLADTDSGTTFDPVRPRNPVPPPPPPPVPPNTPPSLVGLNIPRIFEGQSATAFLSANDPNPQPLSFFLNGGFVGTDPRTTGTRSVATGLGFFADNGVHSYTAQAQDVTGAISNAIAQNLIVENVAPTLTNFSLSSNVINEGDLATAFLSATDPGADSLAFFLNGAHIATDGTLSGTRNATHNLGIFNDEGTFTFTAQSQDKDSAFSNLANQTLTVLNVAPTITQLTEPLRVKRHTLFDFFADATDPGINDLLSFDWDLNGDGLFDDFMGQSGQFSFAKPGLYDVKVRVSDGDGGVTVGSFTVESVPEPGTGLGLLVFGIVGTGAIAKHKRRKKLHN</sequence>
<feature type="compositionally biased region" description="Pro residues" evidence="1">
    <location>
        <begin position="195"/>
        <end position="211"/>
    </location>
</feature>
<feature type="domain" description="PKD" evidence="3">
    <location>
        <begin position="396"/>
        <end position="476"/>
    </location>
</feature>
<dbReference type="RefSeq" id="WP_194027464.1">
    <property type="nucleotide sequence ID" value="NZ_JADEWZ010000001.1"/>
</dbReference>
<proteinExistence type="predicted"/>
<evidence type="ECO:0000256" key="2">
    <source>
        <dbReference type="SAM" id="SignalP"/>
    </source>
</evidence>
<dbReference type="EMBL" id="JADEWZ010000001">
    <property type="protein sequence ID" value="MBE9114383.1"/>
    <property type="molecule type" value="Genomic_DNA"/>
</dbReference>
<keyword evidence="5" id="KW-1185">Reference proteome</keyword>
<dbReference type="Pfam" id="PF18911">
    <property type="entry name" value="PKD_4"/>
    <property type="match status" value="1"/>
</dbReference>
<evidence type="ECO:0000313" key="4">
    <source>
        <dbReference type="EMBL" id="MBE9114383.1"/>
    </source>
</evidence>
<dbReference type="AlphaFoldDB" id="A0A8J7DL81"/>
<protein>
    <submittedName>
        <fullName evidence="4">PKD domain-containing protein</fullName>
    </submittedName>
</protein>
<evidence type="ECO:0000256" key="1">
    <source>
        <dbReference type="SAM" id="MobiDB-lite"/>
    </source>
</evidence>
<dbReference type="InterPro" id="IPR013783">
    <property type="entry name" value="Ig-like_fold"/>
</dbReference>
<reference evidence="4" key="1">
    <citation type="submission" date="2020-10" db="EMBL/GenBank/DDBJ databases">
        <authorList>
            <person name="Castelo-Branco R."/>
            <person name="Eusebio N."/>
            <person name="Adriana R."/>
            <person name="Vieira A."/>
            <person name="Brugerolle De Fraissinette N."/>
            <person name="Rezende De Castro R."/>
            <person name="Schneider M.P."/>
            <person name="Vasconcelos V."/>
            <person name="Leao P.N."/>
        </authorList>
    </citation>
    <scope>NUCLEOTIDE SEQUENCE</scope>
    <source>
        <strain evidence="4">LEGE 07157</strain>
    </source>
</reference>
<dbReference type="CDD" id="cd00146">
    <property type="entry name" value="PKD"/>
    <property type="match status" value="1"/>
</dbReference>